<dbReference type="PANTHER" id="PTHR10587:SF125">
    <property type="entry name" value="POLYSACCHARIDE DEACETYLASE YHEN-RELATED"/>
    <property type="match status" value="1"/>
</dbReference>
<comment type="caution">
    <text evidence="2">The sequence shown here is derived from an EMBL/GenBank/DDBJ whole genome shotgun (WGS) entry which is preliminary data.</text>
</comment>
<gene>
    <name evidence="2" type="ORF">I4W93_017930</name>
</gene>
<keyword evidence="3" id="KW-1185">Reference proteome</keyword>
<dbReference type="InterPro" id="IPR002509">
    <property type="entry name" value="NODB_dom"/>
</dbReference>
<dbReference type="EMBL" id="JAERPS020000007">
    <property type="protein sequence ID" value="MBZ9613475.1"/>
    <property type="molecule type" value="Genomic_DNA"/>
</dbReference>
<feature type="domain" description="NodB homology" evidence="1">
    <location>
        <begin position="42"/>
        <end position="224"/>
    </location>
</feature>
<dbReference type="PROSITE" id="PS51677">
    <property type="entry name" value="NODB"/>
    <property type="match status" value="1"/>
</dbReference>
<dbReference type="InterPro" id="IPR050248">
    <property type="entry name" value="Polysacc_deacetylase_ArnD"/>
</dbReference>
<dbReference type="SUPFAM" id="SSF88713">
    <property type="entry name" value="Glycoside hydrolase/deacetylase"/>
    <property type="match status" value="1"/>
</dbReference>
<reference evidence="2 3" key="2">
    <citation type="submission" date="2021-08" db="EMBL/GenBank/DDBJ databases">
        <title>Rheinheimera aquimaris sp. nov., isolated from seawater of the East Sea in Korea.</title>
        <authorList>
            <person name="Kim K.H."/>
            <person name="Wenting R."/>
            <person name="Kim K.R."/>
            <person name="Jeon C.O."/>
        </authorList>
    </citation>
    <scope>NUCLEOTIDE SEQUENCE [LARGE SCALE GENOMIC DNA]</scope>
    <source>
        <strain evidence="2 3">MA-13</strain>
    </source>
</reference>
<sequence>MKKFLIIIVAVLAVLYGLWQLSSARSYQLFGELVHRVEIGDKVIALTFDDGPSKRYTDEVLTILAAEQVRATFFVTGKETKQNLAQARQLLAAGHQLGNHSYSHPRMLFMSRATVASEIEQTDAAIRAAGYQGDILFRPPYGKKLLMLPWYLAQQNRLTIMWDLEPETDPKFAKDAQAMADYVINNARPGSIVLLHVMYQSRQTSREALPLIIRGLKLQGYRFATVSELLTMRAQS</sequence>
<evidence type="ECO:0000313" key="3">
    <source>
        <dbReference type="Proteomes" id="UP000663814"/>
    </source>
</evidence>
<evidence type="ECO:0000313" key="2">
    <source>
        <dbReference type="EMBL" id="MBZ9613475.1"/>
    </source>
</evidence>
<name>A0ABS7XEA1_9GAMM</name>
<dbReference type="CDD" id="cd10956">
    <property type="entry name" value="CE4_BH1302_like"/>
    <property type="match status" value="1"/>
</dbReference>
<dbReference type="Proteomes" id="UP000663814">
    <property type="component" value="Unassembled WGS sequence"/>
</dbReference>
<dbReference type="InterPro" id="IPR011330">
    <property type="entry name" value="Glyco_hydro/deAcase_b/a-brl"/>
</dbReference>
<proteinExistence type="predicted"/>
<evidence type="ECO:0000259" key="1">
    <source>
        <dbReference type="PROSITE" id="PS51677"/>
    </source>
</evidence>
<organism evidence="2 3">
    <name type="scientific">Rheinheimera maricola</name>
    <dbReference type="NCBI Taxonomy" id="2793282"/>
    <lineage>
        <taxon>Bacteria</taxon>
        <taxon>Pseudomonadati</taxon>
        <taxon>Pseudomonadota</taxon>
        <taxon>Gammaproteobacteria</taxon>
        <taxon>Chromatiales</taxon>
        <taxon>Chromatiaceae</taxon>
        <taxon>Rheinheimera</taxon>
    </lineage>
</organism>
<dbReference type="PANTHER" id="PTHR10587">
    <property type="entry name" value="GLYCOSYL TRANSFERASE-RELATED"/>
    <property type="match status" value="1"/>
</dbReference>
<protein>
    <submittedName>
        <fullName evidence="2">Polysaccharide deacetylase family protein</fullName>
    </submittedName>
</protein>
<accession>A0ABS7XEA1</accession>
<dbReference type="Gene3D" id="3.20.20.370">
    <property type="entry name" value="Glycoside hydrolase/deacetylase"/>
    <property type="match status" value="1"/>
</dbReference>
<dbReference type="RefSeq" id="WP_205312090.1">
    <property type="nucleotide sequence ID" value="NZ_JAERPS020000007.1"/>
</dbReference>
<dbReference type="Pfam" id="PF01522">
    <property type="entry name" value="Polysacc_deac_1"/>
    <property type="match status" value="1"/>
</dbReference>
<reference evidence="2 3" key="1">
    <citation type="submission" date="2020-12" db="EMBL/GenBank/DDBJ databases">
        <authorList>
            <person name="Ruan W."/>
            <person name="Khan S.A."/>
            <person name="Jeon C.O."/>
        </authorList>
    </citation>
    <scope>NUCLEOTIDE SEQUENCE [LARGE SCALE GENOMIC DNA]</scope>
    <source>
        <strain evidence="2 3">MA-13</strain>
    </source>
</reference>